<comment type="caution">
    <text evidence="4">The sequence shown here is derived from an EMBL/GenBank/DDBJ whole genome shotgun (WGS) entry which is preliminary data.</text>
</comment>
<dbReference type="Gene3D" id="3.10.580.10">
    <property type="entry name" value="CBS-domain"/>
    <property type="match status" value="1"/>
</dbReference>
<evidence type="ECO:0000313" key="4">
    <source>
        <dbReference type="EMBL" id="MCB8880611.1"/>
    </source>
</evidence>
<gene>
    <name evidence="4" type="ORF">ACELLULO517_10230</name>
</gene>
<dbReference type="EMBL" id="JAESVA010000003">
    <property type="protein sequence ID" value="MCB8880611.1"/>
    <property type="molecule type" value="Genomic_DNA"/>
</dbReference>
<dbReference type="SMART" id="SM00116">
    <property type="entry name" value="CBS"/>
    <property type="match status" value="2"/>
</dbReference>
<reference evidence="4 5" key="1">
    <citation type="journal article" date="2021" name="Microorganisms">
        <title>Acidisoma silvae sp. nov. and Acidisomacellulosilytica sp. nov., Two Acidophilic Bacteria Isolated from Decaying Wood, Hydrolyzing Cellulose and Producing Poly-3-hydroxybutyrate.</title>
        <authorList>
            <person name="Mieszkin S."/>
            <person name="Pouder E."/>
            <person name="Uroz S."/>
            <person name="Simon-Colin C."/>
            <person name="Alain K."/>
        </authorList>
    </citation>
    <scope>NUCLEOTIDE SEQUENCE [LARGE SCALE GENOMIC DNA]</scope>
    <source>
        <strain evidence="4 5">HW T5.17</strain>
    </source>
</reference>
<sequence>MTVQDILQHKDERPVLVRPTETVLATVRLMNEKGVSAVIVEDDHLRPNAIFTERDFARAVAKYGAPALSLPIGPLSSAPLISCEPSERVDAALDSMTRSKIRHLAVMQKDELLGLISIGDLARHRLREKELEANVLLDLSRRHA</sequence>
<dbReference type="SUPFAM" id="SSF54631">
    <property type="entry name" value="CBS-domain pair"/>
    <property type="match status" value="1"/>
</dbReference>
<dbReference type="Proteomes" id="UP000721844">
    <property type="component" value="Unassembled WGS sequence"/>
</dbReference>
<evidence type="ECO:0000313" key="5">
    <source>
        <dbReference type="Proteomes" id="UP000721844"/>
    </source>
</evidence>
<dbReference type="InterPro" id="IPR051257">
    <property type="entry name" value="Diverse_CBS-Domain"/>
</dbReference>
<dbReference type="InterPro" id="IPR046342">
    <property type="entry name" value="CBS_dom_sf"/>
</dbReference>
<dbReference type="InterPro" id="IPR000644">
    <property type="entry name" value="CBS_dom"/>
</dbReference>
<organism evidence="4 5">
    <name type="scientific">Acidisoma cellulosilyticum</name>
    <dbReference type="NCBI Taxonomy" id="2802395"/>
    <lineage>
        <taxon>Bacteria</taxon>
        <taxon>Pseudomonadati</taxon>
        <taxon>Pseudomonadota</taxon>
        <taxon>Alphaproteobacteria</taxon>
        <taxon>Acetobacterales</taxon>
        <taxon>Acidocellaceae</taxon>
        <taxon>Acidisoma</taxon>
    </lineage>
</organism>
<dbReference type="PROSITE" id="PS51371">
    <property type="entry name" value="CBS"/>
    <property type="match status" value="2"/>
</dbReference>
<evidence type="ECO:0000256" key="2">
    <source>
        <dbReference type="PROSITE-ProRule" id="PRU00703"/>
    </source>
</evidence>
<evidence type="ECO:0000259" key="3">
    <source>
        <dbReference type="PROSITE" id="PS51371"/>
    </source>
</evidence>
<dbReference type="RefSeq" id="WP_227307273.1">
    <property type="nucleotide sequence ID" value="NZ_JAESVA010000003.1"/>
</dbReference>
<feature type="domain" description="CBS" evidence="3">
    <location>
        <begin position="8"/>
        <end position="68"/>
    </location>
</feature>
<dbReference type="Pfam" id="PF00571">
    <property type="entry name" value="CBS"/>
    <property type="match status" value="2"/>
</dbReference>
<name>A0A963Z0X3_9PROT</name>
<evidence type="ECO:0000256" key="1">
    <source>
        <dbReference type="ARBA" id="ARBA00023122"/>
    </source>
</evidence>
<keyword evidence="5" id="KW-1185">Reference proteome</keyword>
<feature type="domain" description="CBS" evidence="3">
    <location>
        <begin position="75"/>
        <end position="131"/>
    </location>
</feature>
<dbReference type="AlphaFoldDB" id="A0A963Z0X3"/>
<accession>A0A963Z0X3</accession>
<proteinExistence type="predicted"/>
<keyword evidence="1 2" id="KW-0129">CBS domain</keyword>
<protein>
    <submittedName>
        <fullName evidence="4">CBS domain-containing protein</fullName>
    </submittedName>
</protein>
<dbReference type="PANTHER" id="PTHR43080">
    <property type="entry name" value="CBS DOMAIN-CONTAINING PROTEIN CBSX3, MITOCHONDRIAL"/>
    <property type="match status" value="1"/>
</dbReference>
<dbReference type="PANTHER" id="PTHR43080:SF2">
    <property type="entry name" value="CBS DOMAIN-CONTAINING PROTEIN"/>
    <property type="match status" value="1"/>
</dbReference>